<reference evidence="1" key="1">
    <citation type="submission" date="2020-07" db="EMBL/GenBank/DDBJ databases">
        <title>Clarias magur genome sequencing, assembly and annotation.</title>
        <authorList>
            <person name="Kushwaha B."/>
            <person name="Kumar R."/>
            <person name="Das P."/>
            <person name="Joshi C.G."/>
            <person name="Kumar D."/>
            <person name="Nagpure N.S."/>
            <person name="Pandey M."/>
            <person name="Agarwal S."/>
            <person name="Srivastava S."/>
            <person name="Singh M."/>
            <person name="Sahoo L."/>
            <person name="Jayasankar P."/>
            <person name="Meher P.K."/>
            <person name="Koringa P.G."/>
            <person name="Iquebal M.A."/>
            <person name="Das S.P."/>
            <person name="Bit A."/>
            <person name="Patnaik S."/>
            <person name="Patel N."/>
            <person name="Shah T.M."/>
            <person name="Hinsu A."/>
            <person name="Jena J.K."/>
        </authorList>
    </citation>
    <scope>NUCLEOTIDE SEQUENCE</scope>
    <source>
        <strain evidence="1">CIFAMagur01</strain>
        <tissue evidence="1">Testis</tissue>
    </source>
</reference>
<feature type="non-terminal residue" evidence="1">
    <location>
        <position position="107"/>
    </location>
</feature>
<keyword evidence="2" id="KW-1185">Reference proteome</keyword>
<dbReference type="Proteomes" id="UP000727407">
    <property type="component" value="Unassembled WGS sequence"/>
</dbReference>
<protein>
    <submittedName>
        <fullName evidence="1">Deleted in malignant brain tumors 1 protein-like</fullName>
    </submittedName>
</protein>
<dbReference type="AlphaFoldDB" id="A0A8J4TU85"/>
<gene>
    <name evidence="1" type="ORF">DAT39_015781</name>
</gene>
<sequence length="107" mass="12017">NLQQPNISFIAADGWFSWGSHGPEIMREYNFSIICYTEPQYPGGSFHLELSGSNITRTQSAVNHSAVFFFPEADFVHQGNYSCSYKVNVSLRSFTSPATEPLFITVK</sequence>
<dbReference type="InterPro" id="IPR036179">
    <property type="entry name" value="Ig-like_dom_sf"/>
</dbReference>
<dbReference type="SUPFAM" id="SSF48726">
    <property type="entry name" value="Immunoglobulin"/>
    <property type="match status" value="1"/>
</dbReference>
<dbReference type="EMBL" id="QNUK01000370">
    <property type="protein sequence ID" value="KAF5894518.1"/>
    <property type="molecule type" value="Genomic_DNA"/>
</dbReference>
<proteinExistence type="predicted"/>
<dbReference type="OrthoDB" id="8960934at2759"/>
<evidence type="ECO:0000313" key="2">
    <source>
        <dbReference type="Proteomes" id="UP000727407"/>
    </source>
</evidence>
<name>A0A8J4TU85_CLAMG</name>
<organism evidence="1 2">
    <name type="scientific">Clarias magur</name>
    <name type="common">Asian catfish</name>
    <name type="synonym">Macropteronotus magur</name>
    <dbReference type="NCBI Taxonomy" id="1594786"/>
    <lineage>
        <taxon>Eukaryota</taxon>
        <taxon>Metazoa</taxon>
        <taxon>Chordata</taxon>
        <taxon>Craniata</taxon>
        <taxon>Vertebrata</taxon>
        <taxon>Euteleostomi</taxon>
        <taxon>Actinopterygii</taxon>
        <taxon>Neopterygii</taxon>
        <taxon>Teleostei</taxon>
        <taxon>Ostariophysi</taxon>
        <taxon>Siluriformes</taxon>
        <taxon>Clariidae</taxon>
        <taxon>Clarias</taxon>
    </lineage>
</organism>
<evidence type="ECO:0000313" key="1">
    <source>
        <dbReference type="EMBL" id="KAF5894518.1"/>
    </source>
</evidence>
<dbReference type="InterPro" id="IPR013783">
    <property type="entry name" value="Ig-like_fold"/>
</dbReference>
<comment type="caution">
    <text evidence="1">The sequence shown here is derived from an EMBL/GenBank/DDBJ whole genome shotgun (WGS) entry which is preliminary data.</text>
</comment>
<accession>A0A8J4TU85</accession>
<dbReference type="Gene3D" id="2.60.40.10">
    <property type="entry name" value="Immunoglobulins"/>
    <property type="match status" value="1"/>
</dbReference>
<feature type="non-terminal residue" evidence="1">
    <location>
        <position position="1"/>
    </location>
</feature>